<feature type="non-terminal residue" evidence="2">
    <location>
        <position position="176"/>
    </location>
</feature>
<organism evidence="2 3">
    <name type="scientific">Sulfobacillus harzensis</name>
    <dbReference type="NCBI Taxonomy" id="2729629"/>
    <lineage>
        <taxon>Bacteria</taxon>
        <taxon>Bacillati</taxon>
        <taxon>Bacillota</taxon>
        <taxon>Clostridia</taxon>
        <taxon>Eubacteriales</taxon>
        <taxon>Clostridiales Family XVII. Incertae Sedis</taxon>
        <taxon>Sulfobacillus</taxon>
    </lineage>
</organism>
<evidence type="ECO:0000313" key="3">
    <source>
        <dbReference type="Proteomes" id="UP000533476"/>
    </source>
</evidence>
<comment type="caution">
    <text evidence="2">The sequence shown here is derived from an EMBL/GenBank/DDBJ whole genome shotgun (WGS) entry which is preliminary data.</text>
</comment>
<dbReference type="Proteomes" id="UP000533476">
    <property type="component" value="Unassembled WGS sequence"/>
</dbReference>
<evidence type="ECO:0000256" key="1">
    <source>
        <dbReference type="SAM" id="MobiDB-lite"/>
    </source>
</evidence>
<proteinExistence type="predicted"/>
<sequence length="176" mass="19465">MRFPHFDFYVRDWLNDLNNRALSREERGVHIDLLAIMWQQPECRLPDNDRAIAALLGATLKEWQTWRQDMVDGPLAVLAHEDGFIFSPRLRREWQKAMHSSANKRANARKRWGDKGPDPDDSIRNAHGDANAYANGPAGAYADADADAPPNGDANAYANGPAGAYADADADAPPNG</sequence>
<dbReference type="Pfam" id="PF07120">
    <property type="entry name" value="DUF1376"/>
    <property type="match status" value="1"/>
</dbReference>
<accession>A0A7Y0L7M1</accession>
<protein>
    <submittedName>
        <fullName evidence="2">YdaU family protein</fullName>
    </submittedName>
</protein>
<evidence type="ECO:0000313" key="2">
    <source>
        <dbReference type="EMBL" id="NMP23409.1"/>
    </source>
</evidence>
<dbReference type="RefSeq" id="WP_169100669.1">
    <property type="nucleotide sequence ID" value="NZ_JABBVZ010000051.1"/>
</dbReference>
<dbReference type="AlphaFoldDB" id="A0A7Y0L7M1"/>
<feature type="compositionally biased region" description="Basic and acidic residues" evidence="1">
    <location>
        <begin position="111"/>
        <end position="127"/>
    </location>
</feature>
<dbReference type="InterPro" id="IPR010781">
    <property type="entry name" value="DUF1376"/>
</dbReference>
<name>A0A7Y0L7M1_9FIRM</name>
<feature type="region of interest" description="Disordered" evidence="1">
    <location>
        <begin position="97"/>
        <end position="176"/>
    </location>
</feature>
<keyword evidence="3" id="KW-1185">Reference proteome</keyword>
<reference evidence="2 3" key="1">
    <citation type="submission" date="2020-04" db="EMBL/GenBank/DDBJ databases">
        <authorList>
            <person name="Zhang R."/>
            <person name="Schippers A."/>
        </authorList>
    </citation>
    <scope>NUCLEOTIDE SEQUENCE [LARGE SCALE GENOMIC DNA]</scope>
    <source>
        <strain evidence="2 3">DSM 109850</strain>
    </source>
</reference>
<feature type="compositionally biased region" description="Low complexity" evidence="1">
    <location>
        <begin position="128"/>
        <end position="176"/>
    </location>
</feature>
<dbReference type="EMBL" id="JABBVZ010000051">
    <property type="protein sequence ID" value="NMP23409.1"/>
    <property type="molecule type" value="Genomic_DNA"/>
</dbReference>
<gene>
    <name evidence="2" type="ORF">HIJ39_13770</name>
</gene>